<dbReference type="Pfam" id="PF14310">
    <property type="entry name" value="Fn3-like"/>
    <property type="match status" value="1"/>
</dbReference>
<protein>
    <recommendedName>
        <fullName evidence="5 14">beta-glucosidase</fullName>
        <ecNumber evidence="5 14">3.2.1.21</ecNumber>
    </recommendedName>
</protein>
<dbReference type="GO" id="GO:0030245">
    <property type="term" value="P:cellulose catabolic process"/>
    <property type="evidence" value="ECO:0007669"/>
    <property type="project" value="UniProtKB-UniPathway"/>
</dbReference>
<comment type="similarity">
    <text evidence="4 14">Belongs to the glycosyl hydrolase 3 family.</text>
</comment>
<evidence type="ECO:0000256" key="2">
    <source>
        <dbReference type="ARBA" id="ARBA00004613"/>
    </source>
</evidence>
<dbReference type="Gene3D" id="2.60.40.10">
    <property type="entry name" value="Immunoglobulins"/>
    <property type="match status" value="1"/>
</dbReference>
<dbReference type="SUPFAM" id="SSF52279">
    <property type="entry name" value="Beta-D-glucan exohydrolase, C-terminal domain"/>
    <property type="match status" value="1"/>
</dbReference>
<dbReference type="SMART" id="SM01217">
    <property type="entry name" value="Fn3_like"/>
    <property type="match status" value="1"/>
</dbReference>
<keyword evidence="12 14" id="KW-0326">Glycosidase</keyword>
<evidence type="ECO:0000256" key="10">
    <source>
        <dbReference type="ARBA" id="ARBA00023180"/>
    </source>
</evidence>
<dbReference type="GeneID" id="40743650"/>
<evidence type="ECO:0000313" key="18">
    <source>
        <dbReference type="Proteomes" id="UP000030706"/>
    </source>
</evidence>
<dbReference type="Gene3D" id="3.20.20.300">
    <property type="entry name" value="Glycoside hydrolase, family 3, N-terminal domain"/>
    <property type="match status" value="1"/>
</dbReference>
<feature type="signal peptide" evidence="15">
    <location>
        <begin position="1"/>
        <end position="23"/>
    </location>
</feature>
<dbReference type="PANTHER" id="PTHR42715">
    <property type="entry name" value="BETA-GLUCOSIDASE"/>
    <property type="match status" value="1"/>
</dbReference>
<dbReference type="InterPro" id="IPR036962">
    <property type="entry name" value="Glyco_hydro_3_N_sf"/>
</dbReference>
<evidence type="ECO:0000256" key="11">
    <source>
        <dbReference type="ARBA" id="ARBA00023277"/>
    </source>
</evidence>
<keyword evidence="9" id="KW-0136">Cellulose degradation</keyword>
<evidence type="ECO:0000256" key="4">
    <source>
        <dbReference type="ARBA" id="ARBA00005336"/>
    </source>
</evidence>
<evidence type="ECO:0000256" key="3">
    <source>
        <dbReference type="ARBA" id="ARBA00004987"/>
    </source>
</evidence>
<comment type="catalytic activity">
    <reaction evidence="1 14">
        <text>Hydrolysis of terminal, non-reducing beta-D-glucosyl residues with release of beta-D-glucose.</text>
        <dbReference type="EC" id="3.2.1.21"/>
    </reaction>
</comment>
<evidence type="ECO:0000256" key="8">
    <source>
        <dbReference type="ARBA" id="ARBA00022801"/>
    </source>
</evidence>
<name>A0A074XCW1_AURPU</name>
<dbReference type="InterPro" id="IPR050288">
    <property type="entry name" value="Cellulose_deg_GH3"/>
</dbReference>
<keyword evidence="11 14" id="KW-0119">Carbohydrate metabolism</keyword>
<dbReference type="EC" id="3.2.1.21" evidence="5 14"/>
<feature type="domain" description="Fibronectin type III-like" evidence="16">
    <location>
        <begin position="783"/>
        <end position="850"/>
    </location>
</feature>
<dbReference type="InterPro" id="IPR001764">
    <property type="entry name" value="Glyco_hydro_3_N"/>
</dbReference>
<evidence type="ECO:0000256" key="1">
    <source>
        <dbReference type="ARBA" id="ARBA00000448"/>
    </source>
</evidence>
<feature type="chain" id="PRO_5001703717" description="beta-glucosidase" evidence="15">
    <location>
        <begin position="24"/>
        <end position="861"/>
    </location>
</feature>
<dbReference type="OrthoDB" id="416222at2759"/>
<evidence type="ECO:0000256" key="13">
    <source>
        <dbReference type="ARBA" id="ARBA00023326"/>
    </source>
</evidence>
<dbReference type="Pfam" id="PF01915">
    <property type="entry name" value="Glyco_hydro_3_C"/>
    <property type="match status" value="1"/>
</dbReference>
<evidence type="ECO:0000256" key="12">
    <source>
        <dbReference type="ARBA" id="ARBA00023295"/>
    </source>
</evidence>
<evidence type="ECO:0000313" key="17">
    <source>
        <dbReference type="EMBL" id="KEQ79872.1"/>
    </source>
</evidence>
<keyword evidence="13 14" id="KW-0624">Polysaccharide degradation</keyword>
<evidence type="ECO:0000259" key="16">
    <source>
        <dbReference type="SMART" id="SM01217"/>
    </source>
</evidence>
<gene>
    <name evidence="17" type="ORF">M438DRAFT_283002</name>
</gene>
<dbReference type="Proteomes" id="UP000030706">
    <property type="component" value="Unassembled WGS sequence"/>
</dbReference>
<dbReference type="PROSITE" id="PS00775">
    <property type="entry name" value="GLYCOSYL_HYDROL_F3"/>
    <property type="match status" value="1"/>
</dbReference>
<keyword evidence="18" id="KW-1185">Reference proteome</keyword>
<keyword evidence="6" id="KW-0964">Secreted</keyword>
<comment type="subcellular location">
    <subcellularLocation>
        <location evidence="2">Secreted</location>
    </subcellularLocation>
</comment>
<comment type="pathway">
    <text evidence="3 14">Glycan metabolism; cellulose degradation.</text>
</comment>
<dbReference type="InterPro" id="IPR013783">
    <property type="entry name" value="Ig-like_fold"/>
</dbReference>
<reference evidence="17 18" key="1">
    <citation type="journal article" date="2014" name="BMC Genomics">
        <title>Genome sequencing of four Aureobasidium pullulans varieties: biotechnological potential, stress tolerance, and description of new species.</title>
        <authorList>
            <person name="Gostin Ar C."/>
            <person name="Ohm R.A."/>
            <person name="Kogej T."/>
            <person name="Sonjak S."/>
            <person name="Turk M."/>
            <person name="Zajc J."/>
            <person name="Zalar P."/>
            <person name="Grube M."/>
            <person name="Sun H."/>
            <person name="Han J."/>
            <person name="Sharma A."/>
            <person name="Chiniquy J."/>
            <person name="Ngan C.Y."/>
            <person name="Lipzen A."/>
            <person name="Barry K."/>
            <person name="Grigoriev I.V."/>
            <person name="Gunde-Cimerman N."/>
        </authorList>
    </citation>
    <scope>NUCLEOTIDE SEQUENCE [LARGE SCALE GENOMIC DNA]</scope>
    <source>
        <strain evidence="17 18">EXF-150</strain>
    </source>
</reference>
<proteinExistence type="inferred from homology"/>
<dbReference type="InterPro" id="IPR019800">
    <property type="entry name" value="Glyco_hydro_3_AS"/>
</dbReference>
<evidence type="ECO:0000256" key="9">
    <source>
        <dbReference type="ARBA" id="ARBA00023001"/>
    </source>
</evidence>
<dbReference type="InterPro" id="IPR026891">
    <property type="entry name" value="Fn3-like"/>
</dbReference>
<evidence type="ECO:0000256" key="5">
    <source>
        <dbReference type="ARBA" id="ARBA00012744"/>
    </source>
</evidence>
<dbReference type="InterPro" id="IPR017853">
    <property type="entry name" value="GH"/>
</dbReference>
<evidence type="ECO:0000256" key="14">
    <source>
        <dbReference type="RuleBase" id="RU361161"/>
    </source>
</evidence>
<dbReference type="EMBL" id="KL585002">
    <property type="protein sequence ID" value="KEQ79872.1"/>
    <property type="molecule type" value="Genomic_DNA"/>
</dbReference>
<dbReference type="PANTHER" id="PTHR42715:SF5">
    <property type="entry name" value="BETA-GLUCOSIDASE M-RELATED"/>
    <property type="match status" value="1"/>
</dbReference>
<dbReference type="InterPro" id="IPR002772">
    <property type="entry name" value="Glyco_hydro_3_C"/>
</dbReference>
<dbReference type="PRINTS" id="PR00133">
    <property type="entry name" value="GLHYDRLASE3"/>
</dbReference>
<evidence type="ECO:0000256" key="6">
    <source>
        <dbReference type="ARBA" id="ARBA00022525"/>
    </source>
</evidence>
<sequence>MLLVVNLQALFLLWACSVITVDAQSGTVTESINPAATNVTLAQSSAPAVASTLAGTVGNGAVSQPSLLDQIDQAIVQAVADTKNALQKILAPELYYSYGRSPPVYPSPNGVGLGGWTTAYAQAKALVSRMTNTEKAIVSLGSSQNYGCSGFVGPVSRLGFSGVCLNDAESGVRGGNLVNGYPSQLSVGASWNRTLAYARGQAIGREFKAKGINAALGPVVGPLGRIAKGGRNWEGFTNDPYLAGGLVGPTIKSMQESVIAVVKHFVANEQETNRNPFLLGLIPQLGKQAVSSNLDDRTMHELYMWPFYDAIRAEPGSVMCAYNRINGSHACQNSKLMNGLLKTELGFQGFVVSDWGATHTGIASNNAGLDMVMPQSSQLTPSSLSFAVLNGSIKSSRLDDQATRIIASWYRYAQIPNIGVDSNKNIDARDPAASNALLQAAVEGHVLVKNINNALPLRAPSTLNLFGYDAVGGLNGTSGLGSGGLANTQTFTDGRPFKSLEYISFVTAFAPDSFNAPTVALNGTLLSGGGSGSITPSSSTSPFDAFRRQAAMDNTTLHYDFVSTSPLVQEPNKPCIVFINAQSVEGSDRSALSDDYSDNLVRSVASQCSNTIVNIYNAGIRIVDSWIDHPNITAVIFAHTPGQESGNALIEIMYGKQSPSGRLPYTVAKQESDYGALLGPSYADANNPLYPQSDFSEGLNIDYKHFISQGITPRFAFGYGLTYSTFNYSSLQVTKQAGAITSATPPDANSRGPIPQGGLNSLYDIIATITIQVTNTGKVSAAEVAQLYVGIPGSGQPKVLRGFEKQLIQPGNSATYSFPLRRRDLSIWDTGAQQWRLPSGTFALNVGKSVLDIQLQGTLQL</sequence>
<evidence type="ECO:0000256" key="15">
    <source>
        <dbReference type="SAM" id="SignalP"/>
    </source>
</evidence>
<dbReference type="SUPFAM" id="SSF51445">
    <property type="entry name" value="(Trans)glycosidases"/>
    <property type="match status" value="1"/>
</dbReference>
<keyword evidence="10" id="KW-0325">Glycoprotein</keyword>
<dbReference type="GO" id="GO:0008422">
    <property type="term" value="F:beta-glucosidase activity"/>
    <property type="evidence" value="ECO:0007669"/>
    <property type="project" value="UniProtKB-EC"/>
</dbReference>
<dbReference type="HOGENOM" id="CLU_004542_2_1_1"/>
<keyword evidence="7 15" id="KW-0732">Signal</keyword>
<dbReference type="GO" id="GO:0005576">
    <property type="term" value="C:extracellular region"/>
    <property type="evidence" value="ECO:0007669"/>
    <property type="project" value="UniProtKB-SubCell"/>
</dbReference>
<dbReference type="Pfam" id="PF00933">
    <property type="entry name" value="Glyco_hydro_3"/>
    <property type="match status" value="1"/>
</dbReference>
<dbReference type="FunFam" id="3.20.20.300:FF:000002">
    <property type="entry name" value="Probable beta-glucosidase"/>
    <property type="match status" value="1"/>
</dbReference>
<dbReference type="Gene3D" id="3.40.50.1700">
    <property type="entry name" value="Glycoside hydrolase family 3 C-terminal domain"/>
    <property type="match status" value="1"/>
</dbReference>
<accession>A0A074XCW1</accession>
<dbReference type="UniPathway" id="UPA00696"/>
<evidence type="ECO:0000256" key="7">
    <source>
        <dbReference type="ARBA" id="ARBA00022729"/>
    </source>
</evidence>
<dbReference type="InterPro" id="IPR036881">
    <property type="entry name" value="Glyco_hydro_3_C_sf"/>
</dbReference>
<organism evidence="17 18">
    <name type="scientific">Aureobasidium pullulans EXF-150</name>
    <dbReference type="NCBI Taxonomy" id="1043002"/>
    <lineage>
        <taxon>Eukaryota</taxon>
        <taxon>Fungi</taxon>
        <taxon>Dikarya</taxon>
        <taxon>Ascomycota</taxon>
        <taxon>Pezizomycotina</taxon>
        <taxon>Dothideomycetes</taxon>
        <taxon>Dothideomycetidae</taxon>
        <taxon>Dothideales</taxon>
        <taxon>Saccotheciaceae</taxon>
        <taxon>Aureobasidium</taxon>
    </lineage>
</organism>
<dbReference type="STRING" id="1043002.A0A074XCW1"/>
<dbReference type="RefSeq" id="XP_029756059.1">
    <property type="nucleotide sequence ID" value="XM_029901344.1"/>
</dbReference>
<keyword evidence="8 14" id="KW-0378">Hydrolase</keyword>
<dbReference type="AlphaFoldDB" id="A0A074XCW1"/>